<evidence type="ECO:0000313" key="2">
    <source>
        <dbReference type="Proteomes" id="UP000774326"/>
    </source>
</evidence>
<proteinExistence type="predicted"/>
<reference evidence="1" key="2">
    <citation type="submission" date="2021-01" db="EMBL/GenBank/DDBJ databases">
        <authorList>
            <person name="Schikora-Tamarit M.A."/>
        </authorList>
    </citation>
    <scope>NUCLEOTIDE SEQUENCE</scope>
    <source>
        <strain evidence="1">CBS2887</strain>
    </source>
</reference>
<dbReference type="Proteomes" id="UP000774326">
    <property type="component" value="Unassembled WGS sequence"/>
</dbReference>
<organism evidence="1 2">
    <name type="scientific">Wickerhamomyces pijperi</name>
    <name type="common">Yeast</name>
    <name type="synonym">Pichia pijperi</name>
    <dbReference type="NCBI Taxonomy" id="599730"/>
    <lineage>
        <taxon>Eukaryota</taxon>
        <taxon>Fungi</taxon>
        <taxon>Dikarya</taxon>
        <taxon>Ascomycota</taxon>
        <taxon>Saccharomycotina</taxon>
        <taxon>Saccharomycetes</taxon>
        <taxon>Phaffomycetales</taxon>
        <taxon>Wickerhamomycetaceae</taxon>
        <taxon>Wickerhamomyces</taxon>
    </lineage>
</organism>
<accession>A0A9P8Q368</accession>
<gene>
    <name evidence="1" type="ORF">WICPIJ_007091</name>
</gene>
<dbReference type="EMBL" id="JAEUBG010004152">
    <property type="protein sequence ID" value="KAH3681929.1"/>
    <property type="molecule type" value="Genomic_DNA"/>
</dbReference>
<evidence type="ECO:0000313" key="1">
    <source>
        <dbReference type="EMBL" id="KAH3681929.1"/>
    </source>
</evidence>
<comment type="caution">
    <text evidence="1">The sequence shown here is derived from an EMBL/GenBank/DDBJ whole genome shotgun (WGS) entry which is preliminary data.</text>
</comment>
<reference evidence="1" key="1">
    <citation type="journal article" date="2021" name="Open Biol.">
        <title>Shared evolutionary footprints suggest mitochondrial oxidative damage underlies multiple complex I losses in fungi.</title>
        <authorList>
            <person name="Schikora-Tamarit M.A."/>
            <person name="Marcet-Houben M."/>
            <person name="Nosek J."/>
            <person name="Gabaldon T."/>
        </authorList>
    </citation>
    <scope>NUCLEOTIDE SEQUENCE</scope>
    <source>
        <strain evidence="1">CBS2887</strain>
    </source>
</reference>
<dbReference type="AlphaFoldDB" id="A0A9P8Q368"/>
<keyword evidence="2" id="KW-1185">Reference proteome</keyword>
<name>A0A9P8Q368_WICPI</name>
<protein>
    <submittedName>
        <fullName evidence="1">Uncharacterized protein</fullName>
    </submittedName>
</protein>
<sequence length="360" mass="39338">MNLLLATSTRSAVESQSGSGVQLRDDFLVTVQSDFRSDTEGVEHDQVGVFNVLGTIANPGLDTVWTITGRLRNMDTGWVQSVFFVLNNVHSVTGPWSSLGWDGVLLGHHQWSLRGDNLVRGWLTGVWVDRRWVDDVPRSSGGGVGIAQWVWGWHDVGLDDRVVVTIDSWIDSQREQMLMVVGVDLWVDSVPVDTVFVVGSSEDLGDDQSGGSGDNGGTKVVSEIGVLSQPKANGLVIKPAPYSPISKACFLKCLKLGSPYGTTISARDILWKIGLTLPWSLDTFWLGDVDWLDIGSVTVLLDRVGWVEVGVFFLGQRSSDLWNVNEDDLLGLGVNDWDEIQWVGVLGVVFGLSVVHHSLL</sequence>